<protein>
    <submittedName>
        <fullName evidence="2">Uncharacterized protein</fullName>
    </submittedName>
</protein>
<sequence length="80" mass="8907">MNKPKPDEQPPVVQPLAAKVEPPPKSPDLPRTFRDRVFTSRTLILPEGQSLAVAKGLVIATTPDQYQFLQRHPDLEPAPE</sequence>
<gene>
    <name evidence="2" type="ORF">HBN89_23925</name>
</gene>
<evidence type="ECO:0000313" key="2">
    <source>
        <dbReference type="EMBL" id="NNB52271.1"/>
    </source>
</evidence>
<reference evidence="2 3" key="1">
    <citation type="journal article" date="2020" name="Front. Microbiol.">
        <title>Genetic Organization of the aprX-lipA2 Operon Affects the Proteolytic Potential of Pseudomonas Species in Milk.</title>
        <authorList>
            <person name="Maier C."/>
            <person name="Huptas C."/>
            <person name="von Neubeck M."/>
            <person name="Scherer S."/>
            <person name="Wenning M."/>
            <person name="Lucking G."/>
        </authorList>
    </citation>
    <scope>NUCLEOTIDE SEQUENCE [LARGE SCALE GENOMIC DNA]</scope>
    <source>
        <strain evidence="2 3">WS 5094</strain>
    </source>
</reference>
<dbReference type="RefSeq" id="WP_169904349.1">
    <property type="nucleotide sequence ID" value="NZ_JAAQYU010000019.1"/>
</dbReference>
<dbReference type="AlphaFoldDB" id="A0A9Q5B6Q6"/>
<evidence type="ECO:0000313" key="3">
    <source>
        <dbReference type="Proteomes" id="UP000564604"/>
    </source>
</evidence>
<dbReference type="EMBL" id="JAAQYX010000053">
    <property type="protein sequence ID" value="NNB52271.1"/>
    <property type="molecule type" value="Genomic_DNA"/>
</dbReference>
<dbReference type="Proteomes" id="UP000564604">
    <property type="component" value="Unassembled WGS sequence"/>
</dbReference>
<proteinExistence type="predicted"/>
<evidence type="ECO:0000256" key="1">
    <source>
        <dbReference type="SAM" id="MobiDB-lite"/>
    </source>
</evidence>
<comment type="caution">
    <text evidence="2">The sequence shown here is derived from an EMBL/GenBank/DDBJ whole genome shotgun (WGS) entry which is preliminary data.</text>
</comment>
<accession>A0A9Q5B6Q6</accession>
<name>A0A9Q5B6Q6_PSEFR</name>
<feature type="region of interest" description="Disordered" evidence="1">
    <location>
        <begin position="1"/>
        <end position="32"/>
    </location>
</feature>
<organism evidence="2 3">
    <name type="scientific">Pseudomonas fragi</name>
    <dbReference type="NCBI Taxonomy" id="296"/>
    <lineage>
        <taxon>Bacteria</taxon>
        <taxon>Pseudomonadati</taxon>
        <taxon>Pseudomonadota</taxon>
        <taxon>Gammaproteobacteria</taxon>
        <taxon>Pseudomonadales</taxon>
        <taxon>Pseudomonadaceae</taxon>
        <taxon>Pseudomonas</taxon>
    </lineage>
</organism>